<reference evidence="1 2" key="1">
    <citation type="submission" date="2012-10" db="EMBL/GenBank/DDBJ databases">
        <title>Complete genome sequence of Moumouvirus goulette.</title>
        <authorList>
            <person name="Fournous G."/>
            <person name="Bougalmi M."/>
            <person name="Colson P."/>
        </authorList>
    </citation>
    <scope>NUCLEOTIDE SEQUENCE [LARGE SCALE GENOMIC DNA]</scope>
</reference>
<accession>M1PWA1</accession>
<protein>
    <submittedName>
        <fullName evidence="1">Repeat protein</fullName>
    </submittedName>
</protein>
<dbReference type="Proteomes" id="UP000241071">
    <property type="component" value="Segment"/>
</dbReference>
<name>M1PWA1_9VIRU</name>
<dbReference type="Gene3D" id="1.25.40.20">
    <property type="entry name" value="Ankyrin repeat-containing domain"/>
    <property type="match status" value="1"/>
</dbReference>
<gene>
    <name evidence="1" type="ORF">glt_00213</name>
</gene>
<dbReference type="SMART" id="SM00248">
    <property type="entry name" value="ANK"/>
    <property type="match status" value="2"/>
</dbReference>
<dbReference type="SUPFAM" id="SSF48403">
    <property type="entry name" value="Ankyrin repeat"/>
    <property type="match status" value="1"/>
</dbReference>
<keyword evidence="2" id="KW-1185">Reference proteome</keyword>
<dbReference type="InterPro" id="IPR036770">
    <property type="entry name" value="Ankyrin_rpt-contain_sf"/>
</dbReference>
<dbReference type="InterPro" id="IPR002110">
    <property type="entry name" value="Ankyrin_rpt"/>
</dbReference>
<evidence type="ECO:0000313" key="1">
    <source>
        <dbReference type="EMBL" id="AGF85022.1"/>
    </source>
</evidence>
<sequence length="267" mass="31162">MSLLKLCEIIDSGNYEEFVKFFNQIDHISEDCITLCADFIFNPFKEEYFKILCGEVFNKTHKNMPYILNKCASYNNLKAVKLLLDTGFNINNLSDSKFNPLIIISGKNCIHSNCENSCEYENIINYLLDNDFNLCIDRAFISAIERRKYCVCRILLKYGYTINYSDKNIMEIIYSYISDETSLQFLLNECDLQINFSNPFVIKHILLIIGYYNSKVLSILINNGLNLHDLVSEINNKQYNKYFINTLNILKNHDLDTETICKLMHGQ</sequence>
<organism evidence="1 2">
    <name type="scientific">Moumouvirus goulette</name>
    <dbReference type="NCBI Taxonomy" id="1247379"/>
    <lineage>
        <taxon>Viruses</taxon>
        <taxon>Varidnaviria</taxon>
        <taxon>Bamfordvirae</taxon>
        <taxon>Nucleocytoviricota</taxon>
        <taxon>Megaviricetes</taxon>
        <taxon>Imitervirales</taxon>
        <taxon>Mimiviridae</taxon>
        <taxon>Megamimivirinae</taxon>
        <taxon>Moumouvirus</taxon>
        <taxon>Moumouvirus goulettemassiliense</taxon>
    </lineage>
</organism>
<proteinExistence type="predicted"/>
<dbReference type="EMBL" id="KC008572">
    <property type="protein sequence ID" value="AGF85022.1"/>
    <property type="molecule type" value="Genomic_DNA"/>
</dbReference>
<evidence type="ECO:0000313" key="2">
    <source>
        <dbReference type="Proteomes" id="UP000241071"/>
    </source>
</evidence>